<evidence type="ECO:0000313" key="2">
    <source>
        <dbReference type="EMBL" id="MFI9123650.1"/>
    </source>
</evidence>
<dbReference type="InterPro" id="IPR037407">
    <property type="entry name" value="MLP_fam"/>
</dbReference>
<dbReference type="PANTHER" id="PTHR38444:SF1">
    <property type="entry name" value="ENTEROBACTIN BIOSYNTHESIS PROTEIN YBDZ"/>
    <property type="match status" value="1"/>
</dbReference>
<feature type="domain" description="MbtH-like" evidence="1">
    <location>
        <begin position="2"/>
        <end position="52"/>
    </location>
</feature>
<dbReference type="PANTHER" id="PTHR38444">
    <property type="entry name" value="ENTEROBACTIN BIOSYNTHESIS PROTEIN YBDZ"/>
    <property type="match status" value="1"/>
</dbReference>
<dbReference type="SUPFAM" id="SSF160582">
    <property type="entry name" value="MbtH-like"/>
    <property type="match status" value="1"/>
</dbReference>
<evidence type="ECO:0000313" key="3">
    <source>
        <dbReference type="Proteomes" id="UP001614391"/>
    </source>
</evidence>
<dbReference type="InterPro" id="IPR005153">
    <property type="entry name" value="MbtH-like_dom"/>
</dbReference>
<dbReference type="Proteomes" id="UP001614391">
    <property type="component" value="Unassembled WGS sequence"/>
</dbReference>
<gene>
    <name evidence="2" type="ORF">ACIGW0_30375</name>
</gene>
<protein>
    <submittedName>
        <fullName evidence="2">MbtH family protein</fullName>
    </submittedName>
</protein>
<keyword evidence="3" id="KW-1185">Reference proteome</keyword>
<dbReference type="Gene3D" id="3.90.820.10">
    <property type="entry name" value="Structural Genomics, Unknown Function 30-nov-00 1gh9 Mol_id"/>
    <property type="match status" value="1"/>
</dbReference>
<dbReference type="EMBL" id="JBITYT010000020">
    <property type="protein sequence ID" value="MFI9123650.1"/>
    <property type="molecule type" value="Genomic_DNA"/>
</dbReference>
<reference evidence="2 3" key="1">
    <citation type="submission" date="2024-10" db="EMBL/GenBank/DDBJ databases">
        <title>The Natural Products Discovery Center: Release of the First 8490 Sequenced Strains for Exploring Actinobacteria Biosynthetic Diversity.</title>
        <authorList>
            <person name="Kalkreuter E."/>
            <person name="Kautsar S.A."/>
            <person name="Yang D."/>
            <person name="Bader C.D."/>
            <person name="Teijaro C.N."/>
            <person name="Fluegel L."/>
            <person name="Davis C.M."/>
            <person name="Simpson J.R."/>
            <person name="Lauterbach L."/>
            <person name="Steele A.D."/>
            <person name="Gui C."/>
            <person name="Meng S."/>
            <person name="Li G."/>
            <person name="Viehrig K."/>
            <person name="Ye F."/>
            <person name="Su P."/>
            <person name="Kiefer A.F."/>
            <person name="Nichols A."/>
            <person name="Cepeda A.J."/>
            <person name="Yan W."/>
            <person name="Fan B."/>
            <person name="Jiang Y."/>
            <person name="Adhikari A."/>
            <person name="Zheng C.-J."/>
            <person name="Schuster L."/>
            <person name="Cowan T.M."/>
            <person name="Smanski M.J."/>
            <person name="Chevrette M.G."/>
            <person name="De Carvalho L.P.S."/>
            <person name="Shen B."/>
        </authorList>
    </citation>
    <scope>NUCLEOTIDE SEQUENCE [LARGE SCALE GENOMIC DNA]</scope>
    <source>
        <strain evidence="2 3">NPDC053346</strain>
    </source>
</reference>
<comment type="caution">
    <text evidence="2">The sequence shown here is derived from an EMBL/GenBank/DDBJ whole genome shotgun (WGS) entry which is preliminary data.</text>
</comment>
<sequence length="88" mass="9926">MSDQGKAERTHLVVRNDDGQYSVWLKDRRLPDGWTSEGTQGTREECLAHVAEIWQDMRPLSLRSRIDRYKAGSNELGAVPVTPALTDS</sequence>
<evidence type="ECO:0000259" key="1">
    <source>
        <dbReference type="SMART" id="SM00923"/>
    </source>
</evidence>
<dbReference type="Pfam" id="PF03621">
    <property type="entry name" value="MbtH"/>
    <property type="match status" value="1"/>
</dbReference>
<dbReference type="SMART" id="SM00923">
    <property type="entry name" value="MbtH"/>
    <property type="match status" value="1"/>
</dbReference>
<proteinExistence type="predicted"/>
<organism evidence="2 3">
    <name type="scientific">Streptomyces bikiniensis</name>
    <dbReference type="NCBI Taxonomy" id="1896"/>
    <lineage>
        <taxon>Bacteria</taxon>
        <taxon>Bacillati</taxon>
        <taxon>Actinomycetota</taxon>
        <taxon>Actinomycetes</taxon>
        <taxon>Kitasatosporales</taxon>
        <taxon>Streptomycetaceae</taxon>
        <taxon>Streptomyces</taxon>
    </lineage>
</organism>
<dbReference type="RefSeq" id="WP_399621194.1">
    <property type="nucleotide sequence ID" value="NZ_JBITYT010000020.1"/>
</dbReference>
<dbReference type="InterPro" id="IPR038020">
    <property type="entry name" value="MbtH-like_sf"/>
</dbReference>
<accession>A0ABW8D538</accession>
<name>A0ABW8D538_STRBI</name>